<dbReference type="Proteomes" id="UP001596540">
    <property type="component" value="Unassembled WGS sequence"/>
</dbReference>
<reference evidence="2" key="1">
    <citation type="journal article" date="2019" name="Int. J. Syst. Evol. Microbiol.">
        <title>The Global Catalogue of Microorganisms (GCM) 10K type strain sequencing project: providing services to taxonomists for standard genome sequencing and annotation.</title>
        <authorList>
            <consortium name="The Broad Institute Genomics Platform"/>
            <consortium name="The Broad Institute Genome Sequencing Center for Infectious Disease"/>
            <person name="Wu L."/>
            <person name="Ma J."/>
        </authorList>
    </citation>
    <scope>NUCLEOTIDE SEQUENCE [LARGE SCALE GENOMIC DNA]</scope>
    <source>
        <strain evidence="2">CGMCC 4.7382</strain>
    </source>
</reference>
<dbReference type="EMBL" id="JBHTBH010000003">
    <property type="protein sequence ID" value="MFC7327814.1"/>
    <property type="molecule type" value="Genomic_DNA"/>
</dbReference>
<keyword evidence="2" id="KW-1185">Reference proteome</keyword>
<proteinExistence type="predicted"/>
<organism evidence="1 2">
    <name type="scientific">Marinactinospora rubrisoli</name>
    <dbReference type="NCBI Taxonomy" id="2715399"/>
    <lineage>
        <taxon>Bacteria</taxon>
        <taxon>Bacillati</taxon>
        <taxon>Actinomycetota</taxon>
        <taxon>Actinomycetes</taxon>
        <taxon>Streptosporangiales</taxon>
        <taxon>Nocardiopsidaceae</taxon>
        <taxon>Marinactinospora</taxon>
    </lineage>
</organism>
<accession>A0ABW2KFA0</accession>
<evidence type="ECO:0000313" key="2">
    <source>
        <dbReference type="Proteomes" id="UP001596540"/>
    </source>
</evidence>
<comment type="caution">
    <text evidence="1">The sequence shown here is derived from an EMBL/GenBank/DDBJ whole genome shotgun (WGS) entry which is preliminary data.</text>
</comment>
<evidence type="ECO:0000313" key="1">
    <source>
        <dbReference type="EMBL" id="MFC7327814.1"/>
    </source>
</evidence>
<gene>
    <name evidence="1" type="ORF">ACFQRF_08655</name>
</gene>
<name>A0ABW2KFA0_9ACTN</name>
<dbReference type="RefSeq" id="WP_379870297.1">
    <property type="nucleotide sequence ID" value="NZ_JBHTBH010000003.1"/>
</dbReference>
<protein>
    <submittedName>
        <fullName evidence="1">Uncharacterized protein</fullName>
    </submittedName>
</protein>
<sequence length="70" mass="7700">MPNTYECCALTDCPWCARDDLACHYCGGTGQWRPEKPVRDASGLIAWTRVAEDCRMCTGTGKKHLHIAAG</sequence>